<keyword evidence="1 4" id="KW-0378">Hydrolase</keyword>
<dbReference type="Gene3D" id="3.40.50.1820">
    <property type="entry name" value="alpha/beta hydrolase"/>
    <property type="match status" value="2"/>
</dbReference>
<dbReference type="OrthoDB" id="5592486at2759"/>
<dbReference type="EC" id="3.1.-.-" evidence="1"/>
<keyword evidence="1" id="KW-0256">Endoplasmic reticulum</keyword>
<keyword evidence="1" id="KW-0813">Transport</keyword>
<feature type="region of interest" description="Disordered" evidence="2">
    <location>
        <begin position="102"/>
        <end position="136"/>
    </location>
</feature>
<evidence type="ECO:0000313" key="4">
    <source>
        <dbReference type="EMBL" id="RKP08667.1"/>
    </source>
</evidence>
<dbReference type="SUPFAM" id="SSF53474">
    <property type="entry name" value="alpha/beta-Hydrolases"/>
    <property type="match status" value="1"/>
</dbReference>
<proteinExistence type="inferred from homology"/>
<organism evidence="4 5">
    <name type="scientific">Thamnocephalis sphaerospora</name>
    <dbReference type="NCBI Taxonomy" id="78915"/>
    <lineage>
        <taxon>Eukaryota</taxon>
        <taxon>Fungi</taxon>
        <taxon>Fungi incertae sedis</taxon>
        <taxon>Zoopagomycota</taxon>
        <taxon>Zoopagomycotina</taxon>
        <taxon>Zoopagomycetes</taxon>
        <taxon>Zoopagales</taxon>
        <taxon>Sigmoideomycetaceae</taxon>
        <taxon>Thamnocephalis</taxon>
    </lineage>
</organism>
<gene>
    <name evidence="4" type="ORF">THASP1DRAFT_1913</name>
</gene>
<name>A0A4P9XRE7_9FUNG</name>
<evidence type="ECO:0000259" key="3">
    <source>
        <dbReference type="Pfam" id="PF07819"/>
    </source>
</evidence>
<dbReference type="Proteomes" id="UP000271241">
    <property type="component" value="Unassembled WGS sequence"/>
</dbReference>
<dbReference type="STRING" id="78915.A0A4P9XRE7"/>
<dbReference type="GO" id="GO:0005789">
    <property type="term" value="C:endoplasmic reticulum membrane"/>
    <property type="evidence" value="ECO:0007669"/>
    <property type="project" value="UniProtKB-SubCell"/>
</dbReference>
<evidence type="ECO:0000256" key="2">
    <source>
        <dbReference type="SAM" id="MobiDB-lite"/>
    </source>
</evidence>
<comment type="similarity">
    <text evidence="1">Belongs to the GPI inositol-deacylase family.</text>
</comment>
<dbReference type="AlphaFoldDB" id="A0A4P9XRE7"/>
<reference evidence="5" key="1">
    <citation type="journal article" date="2018" name="Nat. Microbiol.">
        <title>Leveraging single-cell genomics to expand the fungal tree of life.</title>
        <authorList>
            <person name="Ahrendt S.R."/>
            <person name="Quandt C.A."/>
            <person name="Ciobanu D."/>
            <person name="Clum A."/>
            <person name="Salamov A."/>
            <person name="Andreopoulos B."/>
            <person name="Cheng J.F."/>
            <person name="Woyke T."/>
            <person name="Pelin A."/>
            <person name="Henrissat B."/>
            <person name="Reynolds N.K."/>
            <person name="Benny G.L."/>
            <person name="Smith M.E."/>
            <person name="James T.Y."/>
            <person name="Grigoriev I.V."/>
        </authorList>
    </citation>
    <scope>NUCLEOTIDE SEQUENCE [LARGE SCALE GENOMIC DNA]</scope>
    <source>
        <strain evidence="5">RSA 1356</strain>
    </source>
</reference>
<keyword evidence="1" id="KW-0472">Membrane</keyword>
<protein>
    <recommendedName>
        <fullName evidence="1">GPI inositol-deacylase</fullName>
        <ecNumber evidence="1">3.1.-.-</ecNumber>
    </recommendedName>
</protein>
<feature type="domain" description="GPI inositol-deacylase PGAP1-like alpha/beta" evidence="3">
    <location>
        <begin position="42"/>
        <end position="89"/>
    </location>
</feature>
<feature type="non-terminal residue" evidence="4">
    <location>
        <position position="1"/>
    </location>
</feature>
<dbReference type="GO" id="GO:0015031">
    <property type="term" value="P:protein transport"/>
    <property type="evidence" value="ECO:0007669"/>
    <property type="project" value="UniProtKB-KW"/>
</dbReference>
<dbReference type="InterPro" id="IPR029058">
    <property type="entry name" value="AB_hydrolase_fold"/>
</dbReference>
<evidence type="ECO:0000256" key="1">
    <source>
        <dbReference type="RuleBase" id="RU365011"/>
    </source>
</evidence>
<comment type="function">
    <text evidence="1">Involved in inositol deacylation of GPI-anchored proteins which plays important roles in the quality control and ER-associated degradation of GPI-anchored proteins.</text>
</comment>
<keyword evidence="1" id="KW-0653">Protein transport</keyword>
<feature type="compositionally biased region" description="Low complexity" evidence="2">
    <location>
        <begin position="118"/>
        <end position="136"/>
    </location>
</feature>
<dbReference type="GO" id="GO:0016788">
    <property type="term" value="F:hydrolase activity, acting on ester bonds"/>
    <property type="evidence" value="ECO:0007669"/>
    <property type="project" value="InterPro"/>
</dbReference>
<dbReference type="EMBL" id="KZ992580">
    <property type="protein sequence ID" value="RKP08667.1"/>
    <property type="molecule type" value="Genomic_DNA"/>
</dbReference>
<comment type="subcellular location">
    <subcellularLocation>
        <location evidence="1">Endoplasmic reticulum membrane</location>
    </subcellularLocation>
</comment>
<evidence type="ECO:0000313" key="5">
    <source>
        <dbReference type="Proteomes" id="UP000271241"/>
    </source>
</evidence>
<feature type="non-terminal residue" evidence="4">
    <location>
        <position position="243"/>
    </location>
</feature>
<accession>A0A4P9XRE7</accession>
<dbReference type="Pfam" id="PF07819">
    <property type="entry name" value="PGAP1"/>
    <property type="match status" value="1"/>
</dbReference>
<dbReference type="PANTHER" id="PTHR11440">
    <property type="entry name" value="LECITHIN-CHOLESTEROL ACYLTRANSFERASE-RELATED"/>
    <property type="match status" value="1"/>
</dbReference>
<dbReference type="InterPro" id="IPR012908">
    <property type="entry name" value="PGAP1-ab_dom-like"/>
</dbReference>
<keyword evidence="5" id="KW-1185">Reference proteome</keyword>
<sequence>VTPRYRAPRHPVVLCHGLFGFDKVGPAALPSLQIHYWRGIQEALHVNLIAHSMGGLDGRHLITHLRPETYRVRSLTTISTPHRGSPFMDWCRDHLGLAAVGASEAKPDASQPAVTTRTLSVDSPSPSSSSSSSLAPTLTAAAHQLQPVLQHLRPLLDHPAYANLTTTYLQRQFNPSTPNHSGVQYFSYGARAPPLSLVHMLRLPWEVVTAREGDNDGLVSVESARWGQYLGTVEADHWELNNR</sequence>